<feature type="compositionally biased region" description="Basic residues" evidence="2">
    <location>
        <begin position="67"/>
        <end position="77"/>
    </location>
</feature>
<protein>
    <recommendedName>
        <fullName evidence="3">Kri1-like C-terminal domain-containing protein</fullName>
    </recommendedName>
</protein>
<evidence type="ECO:0000313" key="4">
    <source>
        <dbReference type="EMBL" id="KAI9196515.1"/>
    </source>
</evidence>
<comment type="similarity">
    <text evidence="1">Belongs to the KRI1 family.</text>
</comment>
<reference evidence="4" key="1">
    <citation type="journal article" date="2022" name="Plant J.">
        <title>Strategies of tolerance reflected in two North American maple genomes.</title>
        <authorList>
            <person name="McEvoy S.L."/>
            <person name="Sezen U.U."/>
            <person name="Trouern-Trend A."/>
            <person name="McMahon S.M."/>
            <person name="Schaberg P.G."/>
            <person name="Yang J."/>
            <person name="Wegrzyn J.L."/>
            <person name="Swenson N.G."/>
        </authorList>
    </citation>
    <scope>NUCLEOTIDE SEQUENCE</scope>
    <source>
        <strain evidence="4">91603</strain>
    </source>
</reference>
<sequence>MHAKVKPNRYELKTKEILVLDENELNQYVSVKKLAPYREKEWKVPDVQRYQQKLKTKELLQGLKSNDRKKGKRKRSKSNAEQSTSEMGAKGAEKAQLREPDTDMDNLSKQAKTRFHQAKPKLSQSRLIAYGKIPSKSKSKVKH</sequence>
<reference evidence="4" key="2">
    <citation type="submission" date="2023-02" db="EMBL/GenBank/DDBJ databases">
        <authorList>
            <person name="Swenson N.G."/>
            <person name="Wegrzyn J.L."/>
            <person name="Mcevoy S.L."/>
        </authorList>
    </citation>
    <scope>NUCLEOTIDE SEQUENCE</scope>
    <source>
        <strain evidence="4">91603</strain>
        <tissue evidence="4">Leaf</tissue>
    </source>
</reference>
<dbReference type="Proteomes" id="UP001064489">
    <property type="component" value="Chromosome 1"/>
</dbReference>
<feature type="compositionally biased region" description="Basic and acidic residues" evidence="2">
    <location>
        <begin position="91"/>
        <end position="101"/>
    </location>
</feature>
<dbReference type="InterPro" id="IPR024626">
    <property type="entry name" value="Kri1-like_C"/>
</dbReference>
<accession>A0AAD5JEH1</accession>
<dbReference type="PANTHER" id="PTHR14490:SF5">
    <property type="entry name" value="PROTEIN KRI1 HOMOLOG"/>
    <property type="match status" value="1"/>
</dbReference>
<proteinExistence type="inferred from homology"/>
<feature type="domain" description="Kri1-like C-terminal" evidence="3">
    <location>
        <begin position="3"/>
        <end position="60"/>
    </location>
</feature>
<dbReference type="PANTHER" id="PTHR14490">
    <property type="entry name" value="ZINC FINGER, ZZ TYPE"/>
    <property type="match status" value="1"/>
</dbReference>
<dbReference type="Pfam" id="PF12936">
    <property type="entry name" value="Kri1_C"/>
    <property type="match status" value="1"/>
</dbReference>
<organism evidence="4 5">
    <name type="scientific">Acer negundo</name>
    <name type="common">Box elder</name>
    <dbReference type="NCBI Taxonomy" id="4023"/>
    <lineage>
        <taxon>Eukaryota</taxon>
        <taxon>Viridiplantae</taxon>
        <taxon>Streptophyta</taxon>
        <taxon>Embryophyta</taxon>
        <taxon>Tracheophyta</taxon>
        <taxon>Spermatophyta</taxon>
        <taxon>Magnoliopsida</taxon>
        <taxon>eudicotyledons</taxon>
        <taxon>Gunneridae</taxon>
        <taxon>Pentapetalae</taxon>
        <taxon>rosids</taxon>
        <taxon>malvids</taxon>
        <taxon>Sapindales</taxon>
        <taxon>Sapindaceae</taxon>
        <taxon>Hippocastanoideae</taxon>
        <taxon>Acereae</taxon>
        <taxon>Acer</taxon>
    </lineage>
</organism>
<evidence type="ECO:0000256" key="2">
    <source>
        <dbReference type="SAM" id="MobiDB-lite"/>
    </source>
</evidence>
<dbReference type="GO" id="GO:0005730">
    <property type="term" value="C:nucleolus"/>
    <property type="evidence" value="ECO:0007669"/>
    <property type="project" value="TreeGrafter"/>
</dbReference>
<evidence type="ECO:0000256" key="1">
    <source>
        <dbReference type="ARBA" id="ARBA00007473"/>
    </source>
</evidence>
<dbReference type="GO" id="GO:0030686">
    <property type="term" value="C:90S preribosome"/>
    <property type="evidence" value="ECO:0007669"/>
    <property type="project" value="TreeGrafter"/>
</dbReference>
<dbReference type="InterPro" id="IPR018034">
    <property type="entry name" value="Kri1"/>
</dbReference>
<gene>
    <name evidence="4" type="ORF">LWI28_024588</name>
</gene>
<keyword evidence="5" id="KW-1185">Reference proteome</keyword>
<evidence type="ECO:0000259" key="3">
    <source>
        <dbReference type="Pfam" id="PF12936"/>
    </source>
</evidence>
<dbReference type="GO" id="GO:0000447">
    <property type="term" value="P:endonucleolytic cleavage in ITS1 to separate SSU-rRNA from 5.8S rRNA and LSU-rRNA from tricistronic rRNA transcript (SSU-rRNA, 5.8S rRNA, LSU-rRNA)"/>
    <property type="evidence" value="ECO:0007669"/>
    <property type="project" value="TreeGrafter"/>
</dbReference>
<name>A0AAD5JEH1_ACENE</name>
<evidence type="ECO:0000313" key="5">
    <source>
        <dbReference type="Proteomes" id="UP001064489"/>
    </source>
</evidence>
<feature type="region of interest" description="Disordered" evidence="2">
    <location>
        <begin position="53"/>
        <end position="143"/>
    </location>
</feature>
<dbReference type="EMBL" id="JAJSOW010000003">
    <property type="protein sequence ID" value="KAI9196515.1"/>
    <property type="molecule type" value="Genomic_DNA"/>
</dbReference>
<dbReference type="AlphaFoldDB" id="A0AAD5JEH1"/>
<comment type="caution">
    <text evidence="4">The sequence shown here is derived from an EMBL/GenBank/DDBJ whole genome shotgun (WGS) entry which is preliminary data.</text>
</comment>